<evidence type="ECO:0000313" key="3">
    <source>
        <dbReference type="Proteomes" id="UP000253090"/>
    </source>
</evidence>
<proteinExistence type="predicted"/>
<name>A0A369BCG8_9BACL</name>
<dbReference type="EMBL" id="QPJW01000009">
    <property type="protein sequence ID" value="RCX17364.1"/>
    <property type="molecule type" value="Genomic_DNA"/>
</dbReference>
<accession>A0A369BCG8</accession>
<feature type="compositionally biased region" description="Low complexity" evidence="1">
    <location>
        <begin position="90"/>
        <end position="104"/>
    </location>
</feature>
<gene>
    <name evidence="2" type="ORF">DFP94_10988</name>
</gene>
<feature type="region of interest" description="Disordered" evidence="1">
    <location>
        <begin position="82"/>
        <end position="109"/>
    </location>
</feature>
<reference evidence="2 3" key="1">
    <citation type="submission" date="2018-07" db="EMBL/GenBank/DDBJ databases">
        <title>Genomic Encyclopedia of Type Strains, Phase III (KMG-III): the genomes of soil and plant-associated and newly described type strains.</title>
        <authorList>
            <person name="Whitman W."/>
        </authorList>
    </citation>
    <scope>NUCLEOTIDE SEQUENCE [LARGE SCALE GENOMIC DNA]</scope>
    <source>
        <strain evidence="2 3">CECT 8333</strain>
    </source>
</reference>
<dbReference type="AlphaFoldDB" id="A0A369BCG8"/>
<protein>
    <submittedName>
        <fullName evidence="2">Uncharacterized protein</fullName>
    </submittedName>
</protein>
<comment type="caution">
    <text evidence="2">The sequence shown here is derived from an EMBL/GenBank/DDBJ whole genome shotgun (WGS) entry which is preliminary data.</text>
</comment>
<dbReference type="RefSeq" id="WP_114498009.1">
    <property type="nucleotide sequence ID" value="NZ_QPJW01000009.1"/>
</dbReference>
<dbReference type="OrthoDB" id="2655795at2"/>
<evidence type="ECO:0000256" key="1">
    <source>
        <dbReference type="SAM" id="MobiDB-lite"/>
    </source>
</evidence>
<sequence>MDNQIERNKKEDLGYLFNVEILVRNETNAKALQSLLTLLNSGEHIIDYRINSGIELGEIIESLLTAKKQSIISKSYKRLTATEQTKKTPDAQPAKAKAPAQEPASKTQQGTFEEIAKSGEFEKWIKTYIAENRLVRLLVNHNGKRTSIPCRVLNFLPETYTLSVYHVDEKQVYTFNLSEIIDFIDKK</sequence>
<organism evidence="2 3">
    <name type="scientific">Fontibacillus phaseoli</name>
    <dbReference type="NCBI Taxonomy" id="1416533"/>
    <lineage>
        <taxon>Bacteria</taxon>
        <taxon>Bacillati</taxon>
        <taxon>Bacillota</taxon>
        <taxon>Bacilli</taxon>
        <taxon>Bacillales</taxon>
        <taxon>Paenibacillaceae</taxon>
        <taxon>Fontibacillus</taxon>
    </lineage>
</organism>
<evidence type="ECO:0000313" key="2">
    <source>
        <dbReference type="EMBL" id="RCX17364.1"/>
    </source>
</evidence>
<dbReference type="Proteomes" id="UP000253090">
    <property type="component" value="Unassembled WGS sequence"/>
</dbReference>
<keyword evidence="3" id="KW-1185">Reference proteome</keyword>